<name>A0A7J6PMJ4_PEROL</name>
<evidence type="ECO:0000313" key="2">
    <source>
        <dbReference type="EMBL" id="KAF4697354.1"/>
    </source>
</evidence>
<organism evidence="2 3">
    <name type="scientific">Perkinsus olseni</name>
    <name type="common">Perkinsus atlanticus</name>
    <dbReference type="NCBI Taxonomy" id="32597"/>
    <lineage>
        <taxon>Eukaryota</taxon>
        <taxon>Sar</taxon>
        <taxon>Alveolata</taxon>
        <taxon>Perkinsozoa</taxon>
        <taxon>Perkinsea</taxon>
        <taxon>Perkinsida</taxon>
        <taxon>Perkinsidae</taxon>
        <taxon>Perkinsus</taxon>
    </lineage>
</organism>
<feature type="compositionally biased region" description="Basic and acidic residues" evidence="1">
    <location>
        <begin position="1"/>
        <end position="14"/>
    </location>
</feature>
<accession>A0A7J6PMJ4</accession>
<dbReference type="AlphaFoldDB" id="A0A7J6PMJ4"/>
<evidence type="ECO:0000313" key="3">
    <source>
        <dbReference type="Proteomes" id="UP000541610"/>
    </source>
</evidence>
<comment type="caution">
    <text evidence="2">The sequence shown here is derived from an EMBL/GenBank/DDBJ whole genome shotgun (WGS) entry which is preliminary data.</text>
</comment>
<evidence type="ECO:0000256" key="1">
    <source>
        <dbReference type="SAM" id="MobiDB-lite"/>
    </source>
</evidence>
<dbReference type="Proteomes" id="UP000541610">
    <property type="component" value="Unassembled WGS sequence"/>
</dbReference>
<gene>
    <name evidence="2" type="ORF">FOZ60_007439</name>
</gene>
<dbReference type="EMBL" id="JABANP010000003">
    <property type="protein sequence ID" value="KAF4697354.1"/>
    <property type="molecule type" value="Genomic_DNA"/>
</dbReference>
<feature type="region of interest" description="Disordered" evidence="1">
    <location>
        <begin position="1"/>
        <end position="24"/>
    </location>
</feature>
<protein>
    <submittedName>
        <fullName evidence="2">Uncharacterized protein</fullName>
    </submittedName>
</protein>
<sequence length="155" mass="17768">MSYSEPRELVESKEQSLNQTPDERELLVVQRDSEIISGELDDGGNGEWGKTTGLRTLTDMADFIRTNASHSSYGIVVDEGVLESTEWDPEKMKTTPSTTNGTIPLKKHPFWDFRSLVFDMYNARRKNKHSCIWTTMVNAVLRGTFTKIVRGWERH</sequence>
<proteinExistence type="predicted"/>
<reference evidence="2 3" key="1">
    <citation type="submission" date="2020-04" db="EMBL/GenBank/DDBJ databases">
        <title>Perkinsus olseni comparative genomics.</title>
        <authorList>
            <person name="Bogema D.R."/>
        </authorList>
    </citation>
    <scope>NUCLEOTIDE SEQUENCE [LARGE SCALE GENOMIC DNA]</scope>
    <source>
        <strain evidence="2">00978-12</strain>
    </source>
</reference>